<name>A0A8J2MWQ2_9NEOP</name>
<accession>A0A8J2MWQ2</accession>
<dbReference type="OrthoDB" id="2019384at2759"/>
<reference evidence="1" key="1">
    <citation type="submission" date="2021-09" db="EMBL/GenBank/DDBJ databases">
        <authorList>
            <person name="Martin H S."/>
        </authorList>
    </citation>
    <scope>NUCLEOTIDE SEQUENCE</scope>
</reference>
<proteinExistence type="predicted"/>
<protein>
    <submittedName>
        <fullName evidence="1">(African queen) hypothetical protein</fullName>
    </submittedName>
</protein>
<dbReference type="AlphaFoldDB" id="A0A8J2MWQ2"/>
<dbReference type="Proteomes" id="UP000789524">
    <property type="component" value="Unassembled WGS sequence"/>
</dbReference>
<keyword evidence="2" id="KW-1185">Reference proteome</keyword>
<dbReference type="EMBL" id="CAKASE010000043">
    <property type="protein sequence ID" value="CAG9558189.1"/>
    <property type="molecule type" value="Genomic_DNA"/>
</dbReference>
<organism evidence="1 2">
    <name type="scientific">Danaus chrysippus</name>
    <name type="common">African queen</name>
    <dbReference type="NCBI Taxonomy" id="151541"/>
    <lineage>
        <taxon>Eukaryota</taxon>
        <taxon>Metazoa</taxon>
        <taxon>Ecdysozoa</taxon>
        <taxon>Arthropoda</taxon>
        <taxon>Hexapoda</taxon>
        <taxon>Insecta</taxon>
        <taxon>Pterygota</taxon>
        <taxon>Neoptera</taxon>
        <taxon>Endopterygota</taxon>
        <taxon>Lepidoptera</taxon>
        <taxon>Glossata</taxon>
        <taxon>Ditrysia</taxon>
        <taxon>Papilionoidea</taxon>
        <taxon>Nymphalidae</taxon>
        <taxon>Danainae</taxon>
        <taxon>Danaini</taxon>
        <taxon>Danaina</taxon>
        <taxon>Danaus</taxon>
        <taxon>Anosia</taxon>
    </lineage>
</organism>
<sequence length="72" mass="7962">MPALLKLGRKVVASERRISQHSRSDASEARLVPPRSPLVDLNFTAYIFTINTMRVPKTLLLLFAVVIAKVSG</sequence>
<evidence type="ECO:0000313" key="2">
    <source>
        <dbReference type="Proteomes" id="UP000789524"/>
    </source>
</evidence>
<evidence type="ECO:0000313" key="1">
    <source>
        <dbReference type="EMBL" id="CAG9558189.1"/>
    </source>
</evidence>
<gene>
    <name evidence="1" type="ORF">DCHRY22_LOCUS387</name>
</gene>
<comment type="caution">
    <text evidence="1">The sequence shown here is derived from an EMBL/GenBank/DDBJ whole genome shotgun (WGS) entry which is preliminary data.</text>
</comment>